<dbReference type="BioCyc" id="JESP1508404:G14D9-10433-MONOMER"/>
<sequence>MERKKLLFLVEVAIFSAIGIILDQFSFSLWPQGGSISFVMVPIILMAFRWGLKGGLLTGFLVGLLQTMFGAYIIDPVQGILDYPLAFTVIGFAGLFAGVVKRSLEEGSMKKAAVYITAGVFIGALLRFVCHFLAGVIFFGSGSEGVPAWLFSLGYNGSYMGPAFILTSIVLATLLISVPRVATNRQMTSA</sequence>
<feature type="transmembrane region" description="Helical" evidence="1">
    <location>
        <begin position="112"/>
        <end position="139"/>
    </location>
</feature>
<dbReference type="NCBIfam" id="TIGR02357">
    <property type="entry name" value="ECF_ThiT_YuaJ"/>
    <property type="match status" value="1"/>
</dbReference>
<dbReference type="KEGG" id="jeo:JMA_11980"/>
<dbReference type="AlphaFoldDB" id="A0A0B5AJI6"/>
<evidence type="ECO:0000313" key="3">
    <source>
        <dbReference type="Proteomes" id="UP000031449"/>
    </source>
</evidence>
<dbReference type="Proteomes" id="UP000031449">
    <property type="component" value="Chromosome"/>
</dbReference>
<feature type="transmembrane region" description="Helical" evidence="1">
    <location>
        <begin position="159"/>
        <end position="178"/>
    </location>
</feature>
<dbReference type="GO" id="GO:0015234">
    <property type="term" value="F:thiamine transmembrane transporter activity"/>
    <property type="evidence" value="ECO:0007669"/>
    <property type="project" value="InterPro"/>
</dbReference>
<proteinExistence type="predicted"/>
<gene>
    <name evidence="2" type="ORF">JMA_11980</name>
</gene>
<feature type="transmembrane region" description="Helical" evidence="1">
    <location>
        <begin position="55"/>
        <end position="74"/>
    </location>
</feature>
<name>A0A0B5AJI6_9BACL</name>
<dbReference type="EMBL" id="CP009416">
    <property type="protein sequence ID" value="AJD90515.1"/>
    <property type="molecule type" value="Genomic_DNA"/>
</dbReference>
<dbReference type="STRING" id="1508404.JMA_11980"/>
<keyword evidence="1" id="KW-0812">Transmembrane</keyword>
<keyword evidence="3" id="KW-1185">Reference proteome</keyword>
<evidence type="ECO:0000256" key="1">
    <source>
        <dbReference type="SAM" id="Phobius"/>
    </source>
</evidence>
<dbReference type="InterPro" id="IPR012651">
    <property type="entry name" value="Thia_Transptr_ThiT"/>
</dbReference>
<feature type="transmembrane region" description="Helical" evidence="1">
    <location>
        <begin position="29"/>
        <end position="48"/>
    </location>
</feature>
<feature type="transmembrane region" description="Helical" evidence="1">
    <location>
        <begin position="80"/>
        <end position="100"/>
    </location>
</feature>
<evidence type="ECO:0000313" key="2">
    <source>
        <dbReference type="EMBL" id="AJD90515.1"/>
    </source>
</evidence>
<dbReference type="OrthoDB" id="9795813at2"/>
<organism evidence="2 3">
    <name type="scientific">Jeotgalibacillus malaysiensis</name>
    <dbReference type="NCBI Taxonomy" id="1508404"/>
    <lineage>
        <taxon>Bacteria</taxon>
        <taxon>Bacillati</taxon>
        <taxon>Bacillota</taxon>
        <taxon>Bacilli</taxon>
        <taxon>Bacillales</taxon>
        <taxon>Caryophanaceae</taxon>
        <taxon>Jeotgalibacillus</taxon>
    </lineage>
</organism>
<accession>A0A0B5AJI6</accession>
<keyword evidence="1" id="KW-1133">Transmembrane helix</keyword>
<dbReference type="HOGENOM" id="CLU_090959_2_0_9"/>
<dbReference type="Pfam" id="PF09515">
    <property type="entry name" value="Thia_YuaJ"/>
    <property type="match status" value="1"/>
</dbReference>
<dbReference type="GO" id="GO:0005886">
    <property type="term" value="C:plasma membrane"/>
    <property type="evidence" value="ECO:0007669"/>
    <property type="project" value="InterPro"/>
</dbReference>
<keyword evidence="1" id="KW-0472">Membrane</keyword>
<dbReference type="Gene3D" id="1.10.1760.20">
    <property type="match status" value="1"/>
</dbReference>
<protein>
    <recommendedName>
        <fullName evidence="4">Proton-coupled thiamine transporter YuaJ</fullName>
    </recommendedName>
</protein>
<evidence type="ECO:0008006" key="4">
    <source>
        <dbReference type="Google" id="ProtNLM"/>
    </source>
</evidence>
<reference evidence="2 3" key="1">
    <citation type="submission" date="2014-08" db="EMBL/GenBank/DDBJ databases">
        <title>Complete genome of a marine bacteria Jeotgalibacillus malaysiensis.</title>
        <authorList>
            <person name="Yaakop A.S."/>
            <person name="Chan K.-G."/>
            <person name="Goh K.M."/>
        </authorList>
    </citation>
    <scope>NUCLEOTIDE SEQUENCE [LARGE SCALE GENOMIC DNA]</scope>
    <source>
        <strain evidence="2 3">D5</strain>
    </source>
</reference>